<reference evidence="2 3" key="1">
    <citation type="submission" date="2018-08" db="EMBL/GenBank/DDBJ databases">
        <title>Genomic Encyclopedia of Type Strains, Phase III (KMG-III): the genomes of soil and plant-associated and newly described type strains.</title>
        <authorList>
            <person name="Whitman W."/>
        </authorList>
    </citation>
    <scope>NUCLEOTIDE SEQUENCE [LARGE SCALE GENOMIC DNA]</scope>
    <source>
        <strain evidence="2 3">325-5</strain>
    </source>
</reference>
<keyword evidence="3" id="KW-1185">Reference proteome</keyword>
<dbReference type="EMBL" id="QTTQ01000017">
    <property type="protein sequence ID" value="REE78708.1"/>
    <property type="molecule type" value="Genomic_DNA"/>
</dbReference>
<name>A0A3D9RHW8_9FLAO</name>
<dbReference type="RefSeq" id="WP_147296436.1">
    <property type="nucleotide sequence ID" value="NZ_QTTQ01000017.1"/>
</dbReference>
<feature type="chain" id="PRO_5017784353" description="Lipoprotein" evidence="1">
    <location>
        <begin position="20"/>
        <end position="189"/>
    </location>
</feature>
<dbReference type="PROSITE" id="PS51257">
    <property type="entry name" value="PROKAR_LIPOPROTEIN"/>
    <property type="match status" value="1"/>
</dbReference>
<proteinExistence type="predicted"/>
<evidence type="ECO:0000256" key="1">
    <source>
        <dbReference type="SAM" id="SignalP"/>
    </source>
</evidence>
<dbReference type="Proteomes" id="UP000256429">
    <property type="component" value="Unassembled WGS sequence"/>
</dbReference>
<feature type="signal peptide" evidence="1">
    <location>
        <begin position="1"/>
        <end position="19"/>
    </location>
</feature>
<evidence type="ECO:0000313" key="3">
    <source>
        <dbReference type="Proteomes" id="UP000256429"/>
    </source>
</evidence>
<accession>A0A3D9RHW8</accession>
<keyword evidence="1" id="KW-0732">Signal</keyword>
<evidence type="ECO:0008006" key="4">
    <source>
        <dbReference type="Google" id="ProtNLM"/>
    </source>
</evidence>
<sequence length="189" mass="22615">MRKIIICTYLIFMSSCSSVSNVFRQTEKIPFQVLNSIKNTEKWEHILLKHLFKDFEIQEVNDNIILTKRFKQYSALINTKVTNSLTVFITTSNELDLNILANDLSKNENFRVSSAVTKETIDKYTRETNVNFLFHRILDKKEFEKQLFDILGDPIEVEKNQYKWNINDYRIVYRTIHNTIRIELKYNLY</sequence>
<dbReference type="AlphaFoldDB" id="A0A3D9RHW8"/>
<gene>
    <name evidence="2" type="ORF">BX611_3039</name>
</gene>
<organism evidence="2 3">
    <name type="scientific">Lutibacter oceani</name>
    <dbReference type="NCBI Taxonomy" id="1853311"/>
    <lineage>
        <taxon>Bacteria</taxon>
        <taxon>Pseudomonadati</taxon>
        <taxon>Bacteroidota</taxon>
        <taxon>Flavobacteriia</taxon>
        <taxon>Flavobacteriales</taxon>
        <taxon>Flavobacteriaceae</taxon>
        <taxon>Lutibacter</taxon>
    </lineage>
</organism>
<comment type="caution">
    <text evidence="2">The sequence shown here is derived from an EMBL/GenBank/DDBJ whole genome shotgun (WGS) entry which is preliminary data.</text>
</comment>
<protein>
    <recommendedName>
        <fullName evidence="4">Lipoprotein</fullName>
    </recommendedName>
</protein>
<evidence type="ECO:0000313" key="2">
    <source>
        <dbReference type="EMBL" id="REE78708.1"/>
    </source>
</evidence>